<protein>
    <recommendedName>
        <fullName evidence="8">CRISPR-associated endonuclease Cas1</fullName>
        <ecNumber evidence="8">3.1.-.-</ecNumber>
    </recommendedName>
</protein>
<dbReference type="HAMAP" id="MF_01470">
    <property type="entry name" value="Cas1"/>
    <property type="match status" value="1"/>
</dbReference>
<dbReference type="CDD" id="cd09721">
    <property type="entry name" value="Cas1_I-C"/>
    <property type="match status" value="1"/>
</dbReference>
<evidence type="ECO:0000256" key="3">
    <source>
        <dbReference type="ARBA" id="ARBA00022759"/>
    </source>
</evidence>
<proteinExistence type="inferred from homology"/>
<dbReference type="PANTHER" id="PTHR34353">
    <property type="entry name" value="CRISPR-ASSOCIATED ENDONUCLEASE CAS1 1"/>
    <property type="match status" value="1"/>
</dbReference>
<comment type="similarity">
    <text evidence="8">Belongs to the CRISPR-associated endonuclease Cas1 family.</text>
</comment>
<keyword evidence="5 8" id="KW-0460">Magnesium</keyword>
<feature type="binding site" evidence="8">
    <location>
        <position position="248"/>
    </location>
    <ligand>
        <name>Mn(2+)</name>
        <dbReference type="ChEBI" id="CHEBI:29035"/>
    </ligand>
</feature>
<reference evidence="9 10" key="1">
    <citation type="submission" date="2021-06" db="EMBL/GenBank/DDBJ databases">
        <authorList>
            <person name="Sun Q."/>
            <person name="Li D."/>
        </authorList>
    </citation>
    <scope>NUCLEOTIDE SEQUENCE [LARGE SCALE GENOMIC DNA]</scope>
    <source>
        <strain evidence="9 10">MSJ-6</strain>
    </source>
</reference>
<evidence type="ECO:0000256" key="6">
    <source>
        <dbReference type="ARBA" id="ARBA00023118"/>
    </source>
</evidence>
<evidence type="ECO:0000256" key="4">
    <source>
        <dbReference type="ARBA" id="ARBA00022801"/>
    </source>
</evidence>
<comment type="cofactor">
    <cofactor evidence="8">
        <name>Mg(2+)</name>
        <dbReference type="ChEBI" id="CHEBI:18420"/>
    </cofactor>
    <cofactor evidence="8">
        <name>Mn(2+)</name>
        <dbReference type="ChEBI" id="CHEBI:29035"/>
    </cofactor>
</comment>
<keyword evidence="6 8" id="KW-0051">Antiviral defense</keyword>
<dbReference type="InterPro" id="IPR002729">
    <property type="entry name" value="CRISPR-assoc_Cas1"/>
</dbReference>
<evidence type="ECO:0000313" key="9">
    <source>
        <dbReference type="EMBL" id="MBU5673282.1"/>
    </source>
</evidence>
<dbReference type="EC" id="3.1.-.-" evidence="8"/>
<gene>
    <name evidence="9" type="primary">cas1c</name>
    <name evidence="8" type="synonym">cas1</name>
    <name evidence="9" type="ORF">KQJ23_15745</name>
</gene>
<organism evidence="9 10">
    <name type="scientific">Paenibacillus brevis</name>
    <dbReference type="NCBI Taxonomy" id="2841508"/>
    <lineage>
        <taxon>Bacteria</taxon>
        <taxon>Bacillati</taxon>
        <taxon>Bacillota</taxon>
        <taxon>Bacilli</taxon>
        <taxon>Bacillales</taxon>
        <taxon>Paenibacillaceae</taxon>
        <taxon>Paenibacillus</taxon>
    </lineage>
</organism>
<dbReference type="EMBL" id="JAHLQJ010000013">
    <property type="protein sequence ID" value="MBU5673282.1"/>
    <property type="molecule type" value="Genomic_DNA"/>
</dbReference>
<feature type="binding site" evidence="8">
    <location>
        <position position="165"/>
    </location>
    <ligand>
        <name>Mn(2+)</name>
        <dbReference type="ChEBI" id="CHEBI:29035"/>
    </ligand>
</feature>
<keyword evidence="3 8" id="KW-0255">Endonuclease</keyword>
<dbReference type="InterPro" id="IPR050646">
    <property type="entry name" value="Cas1"/>
</dbReference>
<dbReference type="NCBIfam" id="TIGR03640">
    <property type="entry name" value="cas1_DVULG"/>
    <property type="match status" value="1"/>
</dbReference>
<comment type="caution">
    <text evidence="9">The sequence shown here is derived from an EMBL/GenBank/DDBJ whole genome shotgun (WGS) entry which is preliminary data.</text>
</comment>
<keyword evidence="2 8" id="KW-0479">Metal-binding</keyword>
<evidence type="ECO:0000256" key="8">
    <source>
        <dbReference type="HAMAP-Rule" id="MF_01470"/>
    </source>
</evidence>
<evidence type="ECO:0000313" key="10">
    <source>
        <dbReference type="Proteomes" id="UP000743001"/>
    </source>
</evidence>
<dbReference type="GO" id="GO:0004519">
    <property type="term" value="F:endonuclease activity"/>
    <property type="evidence" value="ECO:0007669"/>
    <property type="project" value="UniProtKB-KW"/>
</dbReference>
<dbReference type="RefSeq" id="WP_216479849.1">
    <property type="nucleotide sequence ID" value="NZ_JAHLQJ010000013.1"/>
</dbReference>
<dbReference type="NCBIfam" id="TIGR00287">
    <property type="entry name" value="cas1"/>
    <property type="match status" value="1"/>
</dbReference>
<keyword evidence="10" id="KW-1185">Reference proteome</keyword>
<dbReference type="Proteomes" id="UP000743001">
    <property type="component" value="Unassembled WGS sequence"/>
</dbReference>
<keyword evidence="4 8" id="KW-0378">Hydrolase</keyword>
<dbReference type="Pfam" id="PF01867">
    <property type="entry name" value="Cas_Cas1"/>
    <property type="match status" value="1"/>
</dbReference>
<feature type="binding site" evidence="8">
    <location>
        <position position="233"/>
    </location>
    <ligand>
        <name>Mn(2+)</name>
        <dbReference type="ChEBI" id="CHEBI:29035"/>
    </ligand>
</feature>
<sequence length="342" mass="38938">MRKLLNTLYVTSTDNYLSRDGENVVILAEQAEKFRIPIHNLEAIITFGYTGASPGLMHLCAERGVALTFLNEHGGFRARIQGKTSGNVLLRRKQYKFSDGPEALQIAKRMIQAKVINSRTVINRAIRDYGEQDKSSQLQPIAVELKRLSHMVIHVDNLDTLRGVEGEAAKHYFSGMNELILTEKKAFMMTTRNRRPPKDRINALLSFLYTMLRLDVQAALETVGLDPAVGFLHRDRPGRASLALDLMEELRPYLADRLALTLINRKQISPKSFIIKENGAVLLSDEGRNIVLSSWQQRKKEEIRHPFLDETIEVGLIPYAQALLLARFIRGDIEDYPPYLWK</sequence>
<dbReference type="InterPro" id="IPR019856">
    <property type="entry name" value="CRISPR-assoc_Cas1_DVULG"/>
</dbReference>
<dbReference type="PANTHER" id="PTHR34353:SF2">
    <property type="entry name" value="CRISPR-ASSOCIATED ENDONUCLEASE CAS1 1"/>
    <property type="match status" value="1"/>
</dbReference>
<evidence type="ECO:0000256" key="5">
    <source>
        <dbReference type="ARBA" id="ARBA00022842"/>
    </source>
</evidence>
<evidence type="ECO:0000256" key="1">
    <source>
        <dbReference type="ARBA" id="ARBA00022722"/>
    </source>
</evidence>
<comment type="function">
    <text evidence="8">CRISPR (clustered regularly interspaced short palindromic repeat), is an adaptive immune system that provides protection against mobile genetic elements (viruses, transposable elements and conjugative plasmids). CRISPR clusters contain spacers, sequences complementary to antecedent mobile elements, and target invading nucleic acids. CRISPR clusters are transcribed and processed into CRISPR RNA (crRNA). Acts as a dsDNA endonuclease. Involved in the integration of spacer DNA into the CRISPR cassette.</text>
</comment>
<comment type="subunit">
    <text evidence="7 8">Homodimer, forms a heterotetramer with a Cas2 homodimer.</text>
</comment>
<evidence type="ECO:0000256" key="2">
    <source>
        <dbReference type="ARBA" id="ARBA00022723"/>
    </source>
</evidence>
<keyword evidence="1 8" id="KW-0540">Nuclease</keyword>
<name>A0ABS6FSS2_9BACL</name>
<keyword evidence="8" id="KW-0238">DNA-binding</keyword>
<accession>A0ABS6FSS2</accession>
<evidence type="ECO:0000256" key="7">
    <source>
        <dbReference type="ARBA" id="ARBA00038592"/>
    </source>
</evidence>
<keyword evidence="8" id="KW-0464">Manganese</keyword>